<dbReference type="EMBL" id="JAXCGZ010018877">
    <property type="protein sequence ID" value="KAK7067330.1"/>
    <property type="molecule type" value="Genomic_DNA"/>
</dbReference>
<name>A0AAN9A048_HALRR</name>
<proteinExistence type="predicted"/>
<comment type="caution">
    <text evidence="1">The sequence shown here is derived from an EMBL/GenBank/DDBJ whole genome shotgun (WGS) entry which is preliminary data.</text>
</comment>
<gene>
    <name evidence="1" type="ORF">SK128_006364</name>
</gene>
<dbReference type="AlphaFoldDB" id="A0AAN9A048"/>
<dbReference type="Proteomes" id="UP001381693">
    <property type="component" value="Unassembled WGS sequence"/>
</dbReference>
<sequence>MDKEMFRYIYVTYVRSKLEYAAPIWDPHLRKHKARSLTPAWYKTHLRLQPVRGQLDYRRGRSTLVPYYPDKHLDLRR</sequence>
<organism evidence="1 2">
    <name type="scientific">Halocaridina rubra</name>
    <name type="common">Hawaiian red shrimp</name>
    <dbReference type="NCBI Taxonomy" id="373956"/>
    <lineage>
        <taxon>Eukaryota</taxon>
        <taxon>Metazoa</taxon>
        <taxon>Ecdysozoa</taxon>
        <taxon>Arthropoda</taxon>
        <taxon>Crustacea</taxon>
        <taxon>Multicrustacea</taxon>
        <taxon>Malacostraca</taxon>
        <taxon>Eumalacostraca</taxon>
        <taxon>Eucarida</taxon>
        <taxon>Decapoda</taxon>
        <taxon>Pleocyemata</taxon>
        <taxon>Caridea</taxon>
        <taxon>Atyoidea</taxon>
        <taxon>Atyidae</taxon>
        <taxon>Halocaridina</taxon>
    </lineage>
</organism>
<evidence type="ECO:0000313" key="1">
    <source>
        <dbReference type="EMBL" id="KAK7067330.1"/>
    </source>
</evidence>
<reference evidence="1 2" key="1">
    <citation type="submission" date="2023-11" db="EMBL/GenBank/DDBJ databases">
        <title>Halocaridina rubra genome assembly.</title>
        <authorList>
            <person name="Smith C."/>
        </authorList>
    </citation>
    <scope>NUCLEOTIDE SEQUENCE [LARGE SCALE GENOMIC DNA]</scope>
    <source>
        <strain evidence="1">EP-1</strain>
        <tissue evidence="1">Whole</tissue>
    </source>
</reference>
<keyword evidence="2" id="KW-1185">Reference proteome</keyword>
<accession>A0AAN9A048</accession>
<evidence type="ECO:0000313" key="2">
    <source>
        <dbReference type="Proteomes" id="UP001381693"/>
    </source>
</evidence>
<protein>
    <submittedName>
        <fullName evidence="1">Uncharacterized protein</fullName>
    </submittedName>
</protein>